<accession>A0AAD9VWQ0</accession>
<evidence type="ECO:0000256" key="1">
    <source>
        <dbReference type="SAM" id="MobiDB-lite"/>
    </source>
</evidence>
<keyword evidence="2" id="KW-0732">Signal</keyword>
<protein>
    <recommendedName>
        <fullName evidence="5">Icarapin-like</fullName>
    </recommendedName>
</protein>
<evidence type="ECO:0000256" key="2">
    <source>
        <dbReference type="SAM" id="SignalP"/>
    </source>
</evidence>
<comment type="caution">
    <text evidence="3">The sequence shown here is derived from an EMBL/GenBank/DDBJ whole genome shotgun (WGS) entry which is preliminary data.</text>
</comment>
<dbReference type="Proteomes" id="UP001258017">
    <property type="component" value="Unassembled WGS sequence"/>
</dbReference>
<feature type="chain" id="PRO_5041935339" description="Icarapin-like" evidence="2">
    <location>
        <begin position="21"/>
        <end position="226"/>
    </location>
</feature>
<keyword evidence="4" id="KW-1185">Reference proteome</keyword>
<sequence length="226" mass="25188">MRLLVSALLVSAYFVACAHAFPAIDTSDESSEKKNVDTVLVLPGPERDLFGRPRISGIPDTSDFDVDDSDESWSFFRPNYPNMYFDYLSQYLQNLMKRLRDQMSDMASHLPSGPSFIRPWKIPEGANTTSTTKVIDGHVVTINETIYSDGNDNEGTFIRVRVIDVKPQNETTEAPSVDGETEPTLPTTIGNESDNKEEVTTPLRSVETVEEFDNEIPKSQGDTLTA</sequence>
<evidence type="ECO:0008006" key="5">
    <source>
        <dbReference type="Google" id="ProtNLM"/>
    </source>
</evidence>
<organism evidence="3 4">
    <name type="scientific">Odynerus spinipes</name>
    <dbReference type="NCBI Taxonomy" id="1348599"/>
    <lineage>
        <taxon>Eukaryota</taxon>
        <taxon>Metazoa</taxon>
        <taxon>Ecdysozoa</taxon>
        <taxon>Arthropoda</taxon>
        <taxon>Hexapoda</taxon>
        <taxon>Insecta</taxon>
        <taxon>Pterygota</taxon>
        <taxon>Neoptera</taxon>
        <taxon>Endopterygota</taxon>
        <taxon>Hymenoptera</taxon>
        <taxon>Apocrita</taxon>
        <taxon>Aculeata</taxon>
        <taxon>Vespoidea</taxon>
        <taxon>Vespidae</taxon>
        <taxon>Eumeninae</taxon>
        <taxon>Odynerus</taxon>
    </lineage>
</organism>
<gene>
    <name evidence="3" type="ORF">KPH14_001661</name>
</gene>
<proteinExistence type="predicted"/>
<reference evidence="3" key="2">
    <citation type="journal article" date="2023" name="Commun. Biol.">
        <title>Intrasexual cuticular hydrocarbon dimorphism in a wasp sheds light on hydrocarbon biosynthesis genes in Hymenoptera.</title>
        <authorList>
            <person name="Moris V.C."/>
            <person name="Podsiadlowski L."/>
            <person name="Martin S."/>
            <person name="Oeyen J.P."/>
            <person name="Donath A."/>
            <person name="Petersen M."/>
            <person name="Wilbrandt J."/>
            <person name="Misof B."/>
            <person name="Liedtke D."/>
            <person name="Thamm M."/>
            <person name="Scheiner R."/>
            <person name="Schmitt T."/>
            <person name="Niehuis O."/>
        </authorList>
    </citation>
    <scope>NUCLEOTIDE SEQUENCE</scope>
    <source>
        <strain evidence="3">GBR_01_08_01A</strain>
    </source>
</reference>
<feature type="signal peptide" evidence="2">
    <location>
        <begin position="1"/>
        <end position="20"/>
    </location>
</feature>
<evidence type="ECO:0000313" key="3">
    <source>
        <dbReference type="EMBL" id="KAK2588782.1"/>
    </source>
</evidence>
<dbReference type="AlphaFoldDB" id="A0AAD9VWQ0"/>
<name>A0AAD9VWQ0_9HYME</name>
<feature type="region of interest" description="Disordered" evidence="1">
    <location>
        <begin position="169"/>
        <end position="226"/>
    </location>
</feature>
<reference evidence="3" key="1">
    <citation type="submission" date="2021-08" db="EMBL/GenBank/DDBJ databases">
        <authorList>
            <person name="Misof B."/>
            <person name="Oliver O."/>
            <person name="Podsiadlowski L."/>
            <person name="Donath A."/>
            <person name="Peters R."/>
            <person name="Mayer C."/>
            <person name="Rust J."/>
            <person name="Gunkel S."/>
            <person name="Lesny P."/>
            <person name="Martin S."/>
            <person name="Oeyen J.P."/>
            <person name="Petersen M."/>
            <person name="Panagiotis P."/>
            <person name="Wilbrandt J."/>
            <person name="Tanja T."/>
        </authorList>
    </citation>
    <scope>NUCLEOTIDE SEQUENCE</scope>
    <source>
        <strain evidence="3">GBR_01_08_01A</strain>
        <tissue evidence="3">Thorax + abdomen</tissue>
    </source>
</reference>
<evidence type="ECO:0000313" key="4">
    <source>
        <dbReference type="Proteomes" id="UP001258017"/>
    </source>
</evidence>
<dbReference type="EMBL" id="JAIFRP010000002">
    <property type="protein sequence ID" value="KAK2588782.1"/>
    <property type="molecule type" value="Genomic_DNA"/>
</dbReference>